<reference evidence="2 3" key="1">
    <citation type="journal article" date="2023" name="Plants (Basel)">
        <title>Bridging the Gap: Combining Genomics and Transcriptomics Approaches to Understand Stylosanthes scabra, an Orphan Legume from the Brazilian Caatinga.</title>
        <authorList>
            <person name="Ferreira-Neto J.R.C."/>
            <person name="da Silva M.D."/>
            <person name="Binneck E."/>
            <person name="de Melo N.F."/>
            <person name="da Silva R.H."/>
            <person name="de Melo A.L.T.M."/>
            <person name="Pandolfi V."/>
            <person name="Bustamante F.O."/>
            <person name="Brasileiro-Vidal A.C."/>
            <person name="Benko-Iseppon A.M."/>
        </authorList>
    </citation>
    <scope>NUCLEOTIDE SEQUENCE [LARGE SCALE GENOMIC DNA]</scope>
    <source>
        <tissue evidence="2">Leaves</tissue>
    </source>
</reference>
<evidence type="ECO:0000313" key="2">
    <source>
        <dbReference type="EMBL" id="MED6199444.1"/>
    </source>
</evidence>
<evidence type="ECO:0000256" key="1">
    <source>
        <dbReference type="SAM" id="MobiDB-lite"/>
    </source>
</evidence>
<accession>A0ABU6XN36</accession>
<sequence length="111" mass="12108">MGNGDGAENSPMAENGAGMGRDFGDGDREGIPRPHPARIDTPTTSQHGRPSPVTYMSQLQFSLEFHPDSDKGWKQVRRPIRGLRPSLIRPNVGQTYLINKSGSGFCKSLLT</sequence>
<dbReference type="EMBL" id="JASCZI010212435">
    <property type="protein sequence ID" value="MED6199444.1"/>
    <property type="molecule type" value="Genomic_DNA"/>
</dbReference>
<organism evidence="2 3">
    <name type="scientific">Stylosanthes scabra</name>
    <dbReference type="NCBI Taxonomy" id="79078"/>
    <lineage>
        <taxon>Eukaryota</taxon>
        <taxon>Viridiplantae</taxon>
        <taxon>Streptophyta</taxon>
        <taxon>Embryophyta</taxon>
        <taxon>Tracheophyta</taxon>
        <taxon>Spermatophyta</taxon>
        <taxon>Magnoliopsida</taxon>
        <taxon>eudicotyledons</taxon>
        <taxon>Gunneridae</taxon>
        <taxon>Pentapetalae</taxon>
        <taxon>rosids</taxon>
        <taxon>fabids</taxon>
        <taxon>Fabales</taxon>
        <taxon>Fabaceae</taxon>
        <taxon>Papilionoideae</taxon>
        <taxon>50 kb inversion clade</taxon>
        <taxon>dalbergioids sensu lato</taxon>
        <taxon>Dalbergieae</taxon>
        <taxon>Pterocarpus clade</taxon>
        <taxon>Stylosanthes</taxon>
    </lineage>
</organism>
<feature type="compositionally biased region" description="Polar residues" evidence="1">
    <location>
        <begin position="41"/>
        <end position="51"/>
    </location>
</feature>
<keyword evidence="3" id="KW-1185">Reference proteome</keyword>
<evidence type="ECO:0000313" key="3">
    <source>
        <dbReference type="Proteomes" id="UP001341840"/>
    </source>
</evidence>
<protein>
    <submittedName>
        <fullName evidence="2">Uncharacterized protein</fullName>
    </submittedName>
</protein>
<feature type="compositionally biased region" description="Basic and acidic residues" evidence="1">
    <location>
        <begin position="22"/>
        <end position="32"/>
    </location>
</feature>
<name>A0ABU6XN36_9FABA</name>
<proteinExistence type="predicted"/>
<gene>
    <name evidence="2" type="ORF">PIB30_076046</name>
</gene>
<dbReference type="Proteomes" id="UP001341840">
    <property type="component" value="Unassembled WGS sequence"/>
</dbReference>
<comment type="caution">
    <text evidence="2">The sequence shown here is derived from an EMBL/GenBank/DDBJ whole genome shotgun (WGS) entry which is preliminary data.</text>
</comment>
<feature type="region of interest" description="Disordered" evidence="1">
    <location>
        <begin position="1"/>
        <end position="51"/>
    </location>
</feature>